<sequence length="224" mass="25445">MSAEEPENTSHIEAETSFEVQLYIYDLSKGLAKTLSPMLIGKQLPGIWHTSIVAYGREYFFGSMGIESCGVGETILKEPDQILSLGRTELPYSLFLEYIFALGESSYKPHTYDLFRHNCNNFTQEVAVFLTGKSIPQEILDLPDEFLSTWSHCSEGVLSRENIYPEEIRTAAKPHFKDYESIDENVRTCREETDEEMIAEVQNEYQHSSDECNDNTASAAMPLD</sequence>
<dbReference type="InterPro" id="IPR008580">
    <property type="entry name" value="PPPDE_dom"/>
</dbReference>
<dbReference type="PANTHER" id="PTHR12378:SF7">
    <property type="entry name" value="DESUMOYLATING ISOPEPTIDASE 1"/>
    <property type="match status" value="1"/>
</dbReference>
<dbReference type="SMART" id="SM01179">
    <property type="entry name" value="DUF862"/>
    <property type="match status" value="1"/>
</dbReference>
<keyword evidence="7" id="KW-1185">Reference proteome</keyword>
<dbReference type="AlphaFoldDB" id="A0A9J6ETY3"/>
<accession>A0A9J6ETY3</accession>
<dbReference type="EMBL" id="JABSTU010000002">
    <property type="protein sequence ID" value="KAH8037790.1"/>
    <property type="molecule type" value="Genomic_DNA"/>
</dbReference>
<dbReference type="InterPro" id="IPR042266">
    <property type="entry name" value="PPPDE_sf"/>
</dbReference>
<dbReference type="Gene3D" id="3.90.1720.30">
    <property type="entry name" value="PPPDE domains"/>
    <property type="match status" value="1"/>
</dbReference>
<reference evidence="6" key="1">
    <citation type="journal article" date="2020" name="Cell">
        <title>Large-Scale Comparative Analyses of Tick Genomes Elucidate Their Genetic Diversity and Vector Capacities.</title>
        <authorList>
            <consortium name="Tick Genome and Microbiome Consortium (TIGMIC)"/>
            <person name="Jia N."/>
            <person name="Wang J."/>
            <person name="Shi W."/>
            <person name="Du L."/>
            <person name="Sun Y."/>
            <person name="Zhan W."/>
            <person name="Jiang J.F."/>
            <person name="Wang Q."/>
            <person name="Zhang B."/>
            <person name="Ji P."/>
            <person name="Bell-Sakyi L."/>
            <person name="Cui X.M."/>
            <person name="Yuan T.T."/>
            <person name="Jiang B.G."/>
            <person name="Yang W.F."/>
            <person name="Lam T.T."/>
            <person name="Chang Q.C."/>
            <person name="Ding S.J."/>
            <person name="Wang X.J."/>
            <person name="Zhu J.G."/>
            <person name="Ruan X.D."/>
            <person name="Zhao L."/>
            <person name="Wei J.T."/>
            <person name="Ye R.Z."/>
            <person name="Que T.C."/>
            <person name="Du C.H."/>
            <person name="Zhou Y.H."/>
            <person name="Cheng J.X."/>
            <person name="Dai P.F."/>
            <person name="Guo W.B."/>
            <person name="Han X.H."/>
            <person name="Huang E.J."/>
            <person name="Li L.F."/>
            <person name="Wei W."/>
            <person name="Gao Y.C."/>
            <person name="Liu J.Z."/>
            <person name="Shao H.Z."/>
            <person name="Wang X."/>
            <person name="Wang C.C."/>
            <person name="Yang T.C."/>
            <person name="Huo Q.B."/>
            <person name="Li W."/>
            <person name="Chen H.Y."/>
            <person name="Chen S.E."/>
            <person name="Zhou L.G."/>
            <person name="Ni X.B."/>
            <person name="Tian J.H."/>
            <person name="Sheng Y."/>
            <person name="Liu T."/>
            <person name="Pan Y.S."/>
            <person name="Xia L.Y."/>
            <person name="Li J."/>
            <person name="Zhao F."/>
            <person name="Cao W.C."/>
        </authorList>
    </citation>
    <scope>NUCLEOTIDE SEQUENCE</scope>
    <source>
        <strain evidence="6">Rmic-2018</strain>
    </source>
</reference>
<dbReference type="GO" id="GO:0070646">
    <property type="term" value="P:protein modification by small protein removal"/>
    <property type="evidence" value="ECO:0007669"/>
    <property type="project" value="TreeGrafter"/>
</dbReference>
<evidence type="ECO:0000256" key="2">
    <source>
        <dbReference type="ARBA" id="ARBA00022670"/>
    </source>
</evidence>
<organism evidence="6 7">
    <name type="scientific">Rhipicephalus microplus</name>
    <name type="common">Cattle tick</name>
    <name type="synonym">Boophilus microplus</name>
    <dbReference type="NCBI Taxonomy" id="6941"/>
    <lineage>
        <taxon>Eukaryota</taxon>
        <taxon>Metazoa</taxon>
        <taxon>Ecdysozoa</taxon>
        <taxon>Arthropoda</taxon>
        <taxon>Chelicerata</taxon>
        <taxon>Arachnida</taxon>
        <taxon>Acari</taxon>
        <taxon>Parasitiformes</taxon>
        <taxon>Ixodida</taxon>
        <taxon>Ixodoidea</taxon>
        <taxon>Ixodidae</taxon>
        <taxon>Rhipicephalinae</taxon>
        <taxon>Rhipicephalus</taxon>
        <taxon>Boophilus</taxon>
    </lineage>
</organism>
<comment type="similarity">
    <text evidence="1">Belongs to the DeSI family.</text>
</comment>
<evidence type="ECO:0000256" key="1">
    <source>
        <dbReference type="ARBA" id="ARBA00008140"/>
    </source>
</evidence>
<name>A0A9J6ETY3_RHIMP</name>
<dbReference type="PANTHER" id="PTHR12378">
    <property type="entry name" value="DESUMOYLATING ISOPEPTIDASE"/>
    <property type="match status" value="1"/>
</dbReference>
<dbReference type="Proteomes" id="UP000821866">
    <property type="component" value="Chromosome 10"/>
</dbReference>
<evidence type="ECO:0000256" key="4">
    <source>
        <dbReference type="SAM" id="MobiDB-lite"/>
    </source>
</evidence>
<evidence type="ECO:0000259" key="5">
    <source>
        <dbReference type="PROSITE" id="PS51858"/>
    </source>
</evidence>
<feature type="domain" description="PPPDE" evidence="5">
    <location>
        <begin position="18"/>
        <end position="148"/>
    </location>
</feature>
<keyword evidence="3" id="KW-0378">Hydrolase</keyword>
<evidence type="ECO:0000313" key="7">
    <source>
        <dbReference type="Proteomes" id="UP000821866"/>
    </source>
</evidence>
<reference evidence="6" key="2">
    <citation type="submission" date="2021-09" db="EMBL/GenBank/DDBJ databases">
        <authorList>
            <person name="Jia N."/>
            <person name="Wang J."/>
            <person name="Shi W."/>
            <person name="Du L."/>
            <person name="Sun Y."/>
            <person name="Zhan W."/>
            <person name="Jiang J."/>
            <person name="Wang Q."/>
            <person name="Zhang B."/>
            <person name="Ji P."/>
            <person name="Sakyi L.B."/>
            <person name="Cui X."/>
            <person name="Yuan T."/>
            <person name="Jiang B."/>
            <person name="Yang W."/>
            <person name="Lam T.T.-Y."/>
            <person name="Chang Q."/>
            <person name="Ding S."/>
            <person name="Wang X."/>
            <person name="Zhu J."/>
            <person name="Ruan X."/>
            <person name="Zhao L."/>
            <person name="Wei J."/>
            <person name="Que T."/>
            <person name="Du C."/>
            <person name="Cheng J."/>
            <person name="Dai P."/>
            <person name="Han X."/>
            <person name="Huang E."/>
            <person name="Gao Y."/>
            <person name="Liu J."/>
            <person name="Shao H."/>
            <person name="Ye R."/>
            <person name="Li L."/>
            <person name="Wei W."/>
            <person name="Wang X."/>
            <person name="Wang C."/>
            <person name="Huo Q."/>
            <person name="Li W."/>
            <person name="Guo W."/>
            <person name="Chen H."/>
            <person name="Chen S."/>
            <person name="Zhou L."/>
            <person name="Zhou L."/>
            <person name="Ni X."/>
            <person name="Tian J."/>
            <person name="Zhou Y."/>
            <person name="Sheng Y."/>
            <person name="Liu T."/>
            <person name="Pan Y."/>
            <person name="Xia L."/>
            <person name="Li J."/>
            <person name="Zhao F."/>
            <person name="Cao W."/>
        </authorList>
    </citation>
    <scope>NUCLEOTIDE SEQUENCE</scope>
    <source>
        <strain evidence="6">Rmic-2018</strain>
        <tissue evidence="6">Larvae</tissue>
    </source>
</reference>
<protein>
    <recommendedName>
        <fullName evidence="5">PPPDE domain-containing protein</fullName>
    </recommendedName>
</protein>
<feature type="region of interest" description="Disordered" evidence="4">
    <location>
        <begin position="204"/>
        <end position="224"/>
    </location>
</feature>
<dbReference type="VEuPathDB" id="VectorBase:LOC119180309"/>
<comment type="caution">
    <text evidence="6">The sequence shown here is derived from an EMBL/GenBank/DDBJ whole genome shotgun (WGS) entry which is preliminary data.</text>
</comment>
<evidence type="ECO:0000313" key="6">
    <source>
        <dbReference type="EMBL" id="KAH8037790.1"/>
    </source>
</evidence>
<evidence type="ECO:0000256" key="3">
    <source>
        <dbReference type="ARBA" id="ARBA00022801"/>
    </source>
</evidence>
<dbReference type="Pfam" id="PF05903">
    <property type="entry name" value="Peptidase_C97"/>
    <property type="match status" value="1"/>
</dbReference>
<keyword evidence="2" id="KW-0645">Protease</keyword>
<dbReference type="GO" id="GO:0008233">
    <property type="term" value="F:peptidase activity"/>
    <property type="evidence" value="ECO:0007669"/>
    <property type="project" value="UniProtKB-KW"/>
</dbReference>
<dbReference type="GO" id="GO:0006508">
    <property type="term" value="P:proteolysis"/>
    <property type="evidence" value="ECO:0007669"/>
    <property type="project" value="UniProtKB-KW"/>
</dbReference>
<proteinExistence type="inferred from homology"/>
<dbReference type="PROSITE" id="PS51858">
    <property type="entry name" value="PPPDE"/>
    <property type="match status" value="1"/>
</dbReference>
<gene>
    <name evidence="6" type="ORF">HPB51_017290</name>
</gene>